<evidence type="ECO:0000256" key="1">
    <source>
        <dbReference type="ARBA" id="ARBA00022448"/>
    </source>
</evidence>
<dbReference type="RefSeq" id="WP_201330133.1">
    <property type="nucleotide sequence ID" value="NZ_BOCG01000489.1"/>
</dbReference>
<keyword evidence="6" id="KW-1185">Reference proteome</keyword>
<proteinExistence type="predicted"/>
<dbReference type="GO" id="GO:0005524">
    <property type="term" value="F:ATP binding"/>
    <property type="evidence" value="ECO:0007669"/>
    <property type="project" value="UniProtKB-KW"/>
</dbReference>
<dbReference type="InterPro" id="IPR003593">
    <property type="entry name" value="AAA+_ATPase"/>
</dbReference>
<dbReference type="Gene3D" id="3.40.50.300">
    <property type="entry name" value="P-loop containing nucleotide triphosphate hydrolases"/>
    <property type="match status" value="1"/>
</dbReference>
<accession>A0ABQ3WAA0</accession>
<dbReference type="PANTHER" id="PTHR42939">
    <property type="entry name" value="ABC TRANSPORTER ATP-BINDING PROTEIN ALBC-RELATED"/>
    <property type="match status" value="1"/>
</dbReference>
<dbReference type="InterPro" id="IPR027417">
    <property type="entry name" value="P-loop_NTPase"/>
</dbReference>
<dbReference type="PROSITE" id="PS00211">
    <property type="entry name" value="ABC_TRANSPORTER_1"/>
    <property type="match status" value="1"/>
</dbReference>
<dbReference type="InterPro" id="IPR051782">
    <property type="entry name" value="ABC_Transporter_VariousFunc"/>
</dbReference>
<sequence>MLKLQNVTLQTRQPILTNCNYSFADGAFYQITAENGAGKTSLLRAMTNLIPFQGQIEFDGRPYEQVRDQVFFFESNDWLNPSLNALDYLKLVQKKWHSNVDLAKELDFMGVSAFAKLPIKKYSLGMKQKLLIAMYFTSGAKYLLMDEISNGLDEGSRQQLYQRLAQEAGQGKTILLTSHYASEVRAFQSQRLQLMNGSLKEVESDVVHDF</sequence>
<keyword evidence="2" id="KW-0547">Nucleotide-binding</keyword>
<keyword evidence="1" id="KW-0813">Transport</keyword>
<dbReference type="SUPFAM" id="SSF52540">
    <property type="entry name" value="P-loop containing nucleoside triphosphate hydrolases"/>
    <property type="match status" value="1"/>
</dbReference>
<name>A0ABQ3WAA0_9LACO</name>
<evidence type="ECO:0000256" key="2">
    <source>
        <dbReference type="ARBA" id="ARBA00022741"/>
    </source>
</evidence>
<protein>
    <submittedName>
        <fullName evidence="5">ABC transporter ATP-binding protein</fullName>
    </submittedName>
</protein>
<dbReference type="Proteomes" id="UP000616547">
    <property type="component" value="Unassembled WGS sequence"/>
</dbReference>
<evidence type="ECO:0000256" key="3">
    <source>
        <dbReference type="ARBA" id="ARBA00022840"/>
    </source>
</evidence>
<dbReference type="Pfam" id="PF00005">
    <property type="entry name" value="ABC_tran"/>
    <property type="match status" value="1"/>
</dbReference>
<reference evidence="6" key="1">
    <citation type="submission" date="2021-01" db="EMBL/GenBank/DDBJ databases">
        <title>Draft genome sequence of Nasalis larvatus strain YZ03.</title>
        <authorList>
            <person name="Suzuki-Hashido N."/>
            <person name="Tsuchida S."/>
            <person name="Hayakawa T."/>
        </authorList>
    </citation>
    <scope>NUCLEOTIDE SEQUENCE [LARGE SCALE GENOMIC DNA]</scope>
    <source>
        <strain evidence="6">YZ03</strain>
    </source>
</reference>
<organism evidence="5 6">
    <name type="scientific">Lactobacillus nasalidis</name>
    <dbReference type="NCBI Taxonomy" id="2797258"/>
    <lineage>
        <taxon>Bacteria</taxon>
        <taxon>Bacillati</taxon>
        <taxon>Bacillota</taxon>
        <taxon>Bacilli</taxon>
        <taxon>Lactobacillales</taxon>
        <taxon>Lactobacillaceae</taxon>
        <taxon>Lactobacillus</taxon>
    </lineage>
</organism>
<dbReference type="PROSITE" id="PS50893">
    <property type="entry name" value="ABC_TRANSPORTER_2"/>
    <property type="match status" value="1"/>
</dbReference>
<dbReference type="InterPro" id="IPR017871">
    <property type="entry name" value="ABC_transporter-like_CS"/>
</dbReference>
<comment type="caution">
    <text evidence="5">The sequence shown here is derived from an EMBL/GenBank/DDBJ whole genome shotgun (WGS) entry which is preliminary data.</text>
</comment>
<evidence type="ECO:0000313" key="6">
    <source>
        <dbReference type="Proteomes" id="UP000616547"/>
    </source>
</evidence>
<keyword evidence="3 5" id="KW-0067">ATP-binding</keyword>
<dbReference type="InterPro" id="IPR003439">
    <property type="entry name" value="ABC_transporter-like_ATP-bd"/>
</dbReference>
<dbReference type="SMART" id="SM00382">
    <property type="entry name" value="AAA"/>
    <property type="match status" value="1"/>
</dbReference>
<dbReference type="PANTHER" id="PTHR42939:SF1">
    <property type="entry name" value="ABC TRANSPORTER ATP-BINDING PROTEIN ALBC-RELATED"/>
    <property type="match status" value="1"/>
</dbReference>
<gene>
    <name evidence="5" type="ORF">lacNasYZ03_08040</name>
</gene>
<feature type="domain" description="ABC transporter" evidence="4">
    <location>
        <begin position="2"/>
        <end position="210"/>
    </location>
</feature>
<evidence type="ECO:0000313" key="5">
    <source>
        <dbReference type="EMBL" id="GHW01117.1"/>
    </source>
</evidence>
<dbReference type="EMBL" id="BOCI01000201">
    <property type="protein sequence ID" value="GHW01117.1"/>
    <property type="molecule type" value="Genomic_DNA"/>
</dbReference>
<evidence type="ECO:0000259" key="4">
    <source>
        <dbReference type="PROSITE" id="PS50893"/>
    </source>
</evidence>